<reference evidence="2 3" key="1">
    <citation type="journal article" date="2019" name="Gigascience">
        <title>Whole-genome sequence of the oriental lung fluke Paragonimus westermani.</title>
        <authorList>
            <person name="Oey H."/>
            <person name="Zakrzewski M."/>
            <person name="Narain K."/>
            <person name="Devi K.R."/>
            <person name="Agatsuma T."/>
            <person name="Nawaratna S."/>
            <person name="Gobert G.N."/>
            <person name="Jones M.K."/>
            <person name="Ragan M.A."/>
            <person name="McManus D.P."/>
            <person name="Krause L."/>
        </authorList>
    </citation>
    <scope>NUCLEOTIDE SEQUENCE [LARGE SCALE GENOMIC DNA]</scope>
    <source>
        <strain evidence="2 3">IND2009</strain>
    </source>
</reference>
<evidence type="ECO:0000313" key="2">
    <source>
        <dbReference type="EMBL" id="KAA3672179.1"/>
    </source>
</evidence>
<dbReference type="EMBL" id="QNGE01005246">
    <property type="protein sequence ID" value="KAA3672179.1"/>
    <property type="molecule type" value="Genomic_DNA"/>
</dbReference>
<accession>A0A5J4NAC1</accession>
<feature type="compositionally biased region" description="Polar residues" evidence="1">
    <location>
        <begin position="8"/>
        <end position="23"/>
    </location>
</feature>
<feature type="compositionally biased region" description="Low complexity" evidence="1">
    <location>
        <begin position="68"/>
        <end position="79"/>
    </location>
</feature>
<evidence type="ECO:0000313" key="3">
    <source>
        <dbReference type="Proteomes" id="UP000324629"/>
    </source>
</evidence>
<evidence type="ECO:0000256" key="1">
    <source>
        <dbReference type="SAM" id="MobiDB-lite"/>
    </source>
</evidence>
<organism evidence="2 3">
    <name type="scientific">Paragonimus westermani</name>
    <dbReference type="NCBI Taxonomy" id="34504"/>
    <lineage>
        <taxon>Eukaryota</taxon>
        <taxon>Metazoa</taxon>
        <taxon>Spiralia</taxon>
        <taxon>Lophotrochozoa</taxon>
        <taxon>Platyhelminthes</taxon>
        <taxon>Trematoda</taxon>
        <taxon>Digenea</taxon>
        <taxon>Plagiorchiida</taxon>
        <taxon>Troglotremata</taxon>
        <taxon>Troglotrematidae</taxon>
        <taxon>Paragonimus</taxon>
    </lineage>
</organism>
<sequence length="261" mass="29506">MSPFHISSRMNNTEENDQSLTDEPTSFVTVGTTQIPRLNIARPLLEASNQSESSHNVHEKPVRSPRFVTPSPGSRPRSTSVRHESAFLKRSLGSLRFSVADANGDLWMKRLRLYNLRTYDSRSRFAVVCPACSAVLTMYARRLKSDMVFTGADRLAVLVFLESLLLRVFVKHDLDEPFSAPPVTSVVRFADSRVSSLHRSLNSLIRTQHTAQANRFFPSPASDQFKNNSFQLSQNWCASYTDDRLDAADRQPYLDDYSIVS</sequence>
<name>A0A5J4NAC1_9TREM</name>
<proteinExistence type="predicted"/>
<dbReference type="AlphaFoldDB" id="A0A5J4NAC1"/>
<feature type="region of interest" description="Disordered" evidence="1">
    <location>
        <begin position="48"/>
        <end position="82"/>
    </location>
</feature>
<feature type="region of interest" description="Disordered" evidence="1">
    <location>
        <begin position="1"/>
        <end position="23"/>
    </location>
</feature>
<gene>
    <name evidence="2" type="ORF">DEA37_0014755</name>
</gene>
<comment type="caution">
    <text evidence="2">The sequence shown here is derived from an EMBL/GenBank/DDBJ whole genome shotgun (WGS) entry which is preliminary data.</text>
</comment>
<dbReference type="Proteomes" id="UP000324629">
    <property type="component" value="Unassembled WGS sequence"/>
</dbReference>
<keyword evidence="3" id="KW-1185">Reference proteome</keyword>
<protein>
    <submittedName>
        <fullName evidence="2">Uncharacterized protein</fullName>
    </submittedName>
</protein>